<gene>
    <name evidence="2" type="ORF">K8N75_03835</name>
</gene>
<proteinExistence type="predicted"/>
<protein>
    <submittedName>
        <fullName evidence="2">Carboxymuconolactone decarboxylase family protein</fullName>
    </submittedName>
</protein>
<dbReference type="RefSeq" id="WP_223790796.1">
    <property type="nucleotide sequence ID" value="NZ_JAIOUQ010000003.1"/>
</dbReference>
<dbReference type="Pfam" id="PF02627">
    <property type="entry name" value="CMD"/>
    <property type="match status" value="1"/>
</dbReference>
<dbReference type="AlphaFoldDB" id="A0A8T5UNE3"/>
<dbReference type="PANTHER" id="PTHR33930:SF2">
    <property type="entry name" value="BLR3452 PROTEIN"/>
    <property type="match status" value="1"/>
</dbReference>
<feature type="domain" description="Carboxymuconolactone decarboxylase-like" evidence="1">
    <location>
        <begin position="32"/>
        <end position="105"/>
    </location>
</feature>
<accession>A0A8T5UNE3</accession>
<sequence length="109" mass="12086">MSDEKQSHELPKHYVNIRERFEEYGVVLSDLGRVVRETGPIDEKNSQLIQLAASAAIRSEGAVHSHTRQAMESGATKDEIYQSLLLLTSTIGFPNVAAAISWAEDLFVD</sequence>
<dbReference type="InterPro" id="IPR029032">
    <property type="entry name" value="AhpD-like"/>
</dbReference>
<dbReference type="Gene3D" id="1.20.1290.10">
    <property type="entry name" value="AhpD-like"/>
    <property type="match status" value="1"/>
</dbReference>
<keyword evidence="3" id="KW-1185">Reference proteome</keyword>
<dbReference type="InterPro" id="IPR003779">
    <property type="entry name" value="CMD-like"/>
</dbReference>
<evidence type="ECO:0000313" key="2">
    <source>
        <dbReference type="EMBL" id="MBZ2165174.1"/>
    </source>
</evidence>
<organism evidence="2 3">
    <name type="scientific">Methanobacterium spitsbergense</name>
    <dbReference type="NCBI Taxonomy" id="2874285"/>
    <lineage>
        <taxon>Archaea</taxon>
        <taxon>Methanobacteriati</taxon>
        <taxon>Methanobacteriota</taxon>
        <taxon>Methanomada group</taxon>
        <taxon>Methanobacteria</taxon>
        <taxon>Methanobacteriales</taxon>
        <taxon>Methanobacteriaceae</taxon>
        <taxon>Methanobacterium</taxon>
    </lineage>
</organism>
<dbReference type="Proteomes" id="UP000825933">
    <property type="component" value="Unassembled WGS sequence"/>
</dbReference>
<dbReference type="PANTHER" id="PTHR33930">
    <property type="entry name" value="ALKYL HYDROPEROXIDE REDUCTASE AHPD"/>
    <property type="match status" value="1"/>
</dbReference>
<dbReference type="EMBL" id="JAIOUQ010000003">
    <property type="protein sequence ID" value="MBZ2165174.1"/>
    <property type="molecule type" value="Genomic_DNA"/>
</dbReference>
<dbReference type="SUPFAM" id="SSF69118">
    <property type="entry name" value="AhpD-like"/>
    <property type="match status" value="1"/>
</dbReference>
<comment type="caution">
    <text evidence="2">The sequence shown here is derived from an EMBL/GenBank/DDBJ whole genome shotgun (WGS) entry which is preliminary data.</text>
</comment>
<reference evidence="3" key="1">
    <citation type="journal article" date="2022" name="Microbiol. Resour. Announc.">
        <title>Draft Genome Sequence of a Methanogenic Archaeon from West Spitsbergen Permafrost.</title>
        <authorList>
            <person name="Trubitsyn V."/>
            <person name="Rivkina E."/>
            <person name="Shcherbakova V."/>
        </authorList>
    </citation>
    <scope>NUCLEOTIDE SEQUENCE [LARGE SCALE GENOMIC DNA]</scope>
    <source>
        <strain evidence="3">VT</strain>
    </source>
</reference>
<name>A0A8T5UNE3_9EURY</name>
<evidence type="ECO:0000313" key="3">
    <source>
        <dbReference type="Proteomes" id="UP000825933"/>
    </source>
</evidence>
<evidence type="ECO:0000259" key="1">
    <source>
        <dbReference type="Pfam" id="PF02627"/>
    </source>
</evidence>
<dbReference type="GO" id="GO:0051920">
    <property type="term" value="F:peroxiredoxin activity"/>
    <property type="evidence" value="ECO:0007669"/>
    <property type="project" value="InterPro"/>
</dbReference>